<dbReference type="InterPro" id="IPR003034">
    <property type="entry name" value="SAP_dom"/>
</dbReference>
<dbReference type="Pfam" id="PF00013">
    <property type="entry name" value="KH_1"/>
    <property type="match status" value="1"/>
</dbReference>
<dbReference type="InterPro" id="IPR056116">
    <property type="entry name" value="DUF7699"/>
</dbReference>
<dbReference type="Pfam" id="PF24766">
    <property type="entry name" value="DUF7699"/>
    <property type="match status" value="1"/>
</dbReference>
<dbReference type="SUPFAM" id="SSF54791">
    <property type="entry name" value="Eukaryotic type KH-domain (KH-domain type I)"/>
    <property type="match status" value="1"/>
</dbReference>
<dbReference type="SUPFAM" id="SSF90229">
    <property type="entry name" value="CCCH zinc finger"/>
    <property type="match status" value="1"/>
</dbReference>
<dbReference type="PROSITE" id="PS50084">
    <property type="entry name" value="KH_TYPE_1"/>
    <property type="match status" value="1"/>
</dbReference>
<dbReference type="Proteomes" id="UP000825935">
    <property type="component" value="Chromosome 29"/>
</dbReference>
<evidence type="ECO:0000256" key="2">
    <source>
        <dbReference type="ARBA" id="ARBA00022771"/>
    </source>
</evidence>
<protein>
    <submittedName>
        <fullName evidence="9">Uncharacterized protein</fullName>
    </submittedName>
</protein>
<evidence type="ECO:0000256" key="1">
    <source>
        <dbReference type="ARBA" id="ARBA00022723"/>
    </source>
</evidence>
<dbReference type="PANTHER" id="PTHR35323">
    <property type="entry name" value="SAP DOMAIN-CONTAINING PROTEIN"/>
    <property type="match status" value="1"/>
</dbReference>
<evidence type="ECO:0000256" key="6">
    <source>
        <dbReference type="SAM" id="MobiDB-lite"/>
    </source>
</evidence>
<gene>
    <name evidence="9" type="ORF">KP509_29G014600</name>
</gene>
<dbReference type="PROSITE" id="PS50800">
    <property type="entry name" value="SAP"/>
    <property type="match status" value="2"/>
</dbReference>
<keyword evidence="10" id="KW-1185">Reference proteome</keyword>
<feature type="domain" description="SAP" evidence="8">
    <location>
        <begin position="77"/>
        <end position="111"/>
    </location>
</feature>
<feature type="domain" description="SAP" evidence="8">
    <location>
        <begin position="161"/>
        <end position="195"/>
    </location>
</feature>
<evidence type="ECO:0000256" key="4">
    <source>
        <dbReference type="PROSITE-ProRule" id="PRU00117"/>
    </source>
</evidence>
<evidence type="ECO:0000259" key="8">
    <source>
        <dbReference type="PROSITE" id="PS50800"/>
    </source>
</evidence>
<keyword evidence="3 5" id="KW-0862">Zinc</keyword>
<dbReference type="PROSITE" id="PS50103">
    <property type="entry name" value="ZF_C3H1"/>
    <property type="match status" value="1"/>
</dbReference>
<organism evidence="9 10">
    <name type="scientific">Ceratopteris richardii</name>
    <name type="common">Triangle waterfern</name>
    <dbReference type="NCBI Taxonomy" id="49495"/>
    <lineage>
        <taxon>Eukaryota</taxon>
        <taxon>Viridiplantae</taxon>
        <taxon>Streptophyta</taxon>
        <taxon>Embryophyta</taxon>
        <taxon>Tracheophyta</taxon>
        <taxon>Polypodiopsida</taxon>
        <taxon>Polypodiidae</taxon>
        <taxon>Polypodiales</taxon>
        <taxon>Pteridineae</taxon>
        <taxon>Pteridaceae</taxon>
        <taxon>Parkerioideae</taxon>
        <taxon>Ceratopteris</taxon>
    </lineage>
</organism>
<dbReference type="InterPro" id="IPR036855">
    <property type="entry name" value="Znf_CCCH_sf"/>
</dbReference>
<dbReference type="PANTHER" id="PTHR35323:SF2">
    <property type="entry name" value="SAP DOMAIN-CONTAINING PROTEIN"/>
    <property type="match status" value="1"/>
</dbReference>
<keyword evidence="4" id="KW-0694">RNA-binding</keyword>
<keyword evidence="2 5" id="KW-0863">Zinc-finger</keyword>
<dbReference type="InterPro" id="IPR000571">
    <property type="entry name" value="Znf_CCCH"/>
</dbReference>
<accession>A0A8T2R6M9</accession>
<dbReference type="GO" id="GO:0003723">
    <property type="term" value="F:RNA binding"/>
    <property type="evidence" value="ECO:0007669"/>
    <property type="project" value="UniProtKB-UniRule"/>
</dbReference>
<feature type="region of interest" description="Disordered" evidence="6">
    <location>
        <begin position="16"/>
        <end position="70"/>
    </location>
</feature>
<dbReference type="InterPro" id="IPR036612">
    <property type="entry name" value="KH_dom_type_1_sf"/>
</dbReference>
<comment type="caution">
    <text evidence="9">The sequence shown here is derived from an EMBL/GenBank/DDBJ whole genome shotgun (WGS) entry which is preliminary data.</text>
</comment>
<evidence type="ECO:0000259" key="7">
    <source>
        <dbReference type="PROSITE" id="PS50103"/>
    </source>
</evidence>
<dbReference type="SMART" id="SM00356">
    <property type="entry name" value="ZnF_C3H1"/>
    <property type="match status" value="1"/>
</dbReference>
<dbReference type="SMART" id="SM00513">
    <property type="entry name" value="SAP"/>
    <property type="match status" value="2"/>
</dbReference>
<dbReference type="InterPro" id="IPR004088">
    <property type="entry name" value="KH_dom_type_1"/>
</dbReference>
<dbReference type="Gene3D" id="1.10.720.30">
    <property type="entry name" value="SAP domain"/>
    <property type="match status" value="2"/>
</dbReference>
<dbReference type="OMA" id="THIPERK"/>
<feature type="region of interest" description="Disordered" evidence="6">
    <location>
        <begin position="310"/>
        <end position="330"/>
    </location>
</feature>
<dbReference type="GO" id="GO:0008270">
    <property type="term" value="F:zinc ion binding"/>
    <property type="evidence" value="ECO:0007669"/>
    <property type="project" value="UniProtKB-KW"/>
</dbReference>
<dbReference type="Pfam" id="PF00642">
    <property type="entry name" value="zf-CCCH"/>
    <property type="match status" value="1"/>
</dbReference>
<keyword evidence="1 5" id="KW-0479">Metal-binding</keyword>
<feature type="domain" description="C3H1-type" evidence="7">
    <location>
        <begin position="425"/>
        <end position="453"/>
    </location>
</feature>
<sequence length="453" mass="51244">MEIDIGIYDELAIYSSSSSSSSEETDEKDIVYEPSSSEETDEEDTAYQPYLKREKEPQVKGSFTDSFPDLLEDDEDGKRVTVEQCKVFLRKHGLRLSGTKAMLVERIKEYLRVQRTTEDSKLEVSNHAVDSVDNDLVESISTLSLNHTSSMATITELLKDEKKLKIEDCKAYMRKHGLRLAGTKQVLIDRIKEHVRIMDDQGMVLYPESTFIINCQGDACVGDVVLFKQRVYDLFNLGGRCSVGPAVGVRSVAGRIVNESYGSAKQQHTFTIEVLWSKGDRPLPPLYPLIIKGRNLYRIKTLRQAWADESERKRKLEEKHARGAQARMERRARISGNKIDNIRPMMCNANNVPGWQEKDVVSSIVLRFKSVLAGLIVGKHLKNLNELRAVSHAQVDVDRDPEDPAHCVVKITGTEHQRQVAISMLNAKTLCRFFANKGNCSNGEQCSFRHHSL</sequence>
<dbReference type="AlphaFoldDB" id="A0A8T2R6M9"/>
<dbReference type="OrthoDB" id="690722at2759"/>
<proteinExistence type="predicted"/>
<evidence type="ECO:0000256" key="5">
    <source>
        <dbReference type="PROSITE-ProRule" id="PRU00723"/>
    </source>
</evidence>
<feature type="zinc finger region" description="C3H1-type" evidence="5">
    <location>
        <begin position="425"/>
        <end position="453"/>
    </location>
</feature>
<evidence type="ECO:0000313" key="9">
    <source>
        <dbReference type="EMBL" id="KAH7291378.1"/>
    </source>
</evidence>
<evidence type="ECO:0000313" key="10">
    <source>
        <dbReference type="Proteomes" id="UP000825935"/>
    </source>
</evidence>
<reference evidence="9" key="1">
    <citation type="submission" date="2021-08" db="EMBL/GenBank/DDBJ databases">
        <title>WGS assembly of Ceratopteris richardii.</title>
        <authorList>
            <person name="Marchant D.B."/>
            <person name="Chen G."/>
            <person name="Jenkins J."/>
            <person name="Shu S."/>
            <person name="Leebens-Mack J."/>
            <person name="Grimwood J."/>
            <person name="Schmutz J."/>
            <person name="Soltis P."/>
            <person name="Soltis D."/>
            <person name="Chen Z.-H."/>
        </authorList>
    </citation>
    <scope>NUCLEOTIDE SEQUENCE</scope>
    <source>
        <strain evidence="9">Whitten #5841</strain>
        <tissue evidence="9">Leaf</tissue>
    </source>
</reference>
<evidence type="ECO:0000256" key="3">
    <source>
        <dbReference type="ARBA" id="ARBA00022833"/>
    </source>
</evidence>
<dbReference type="CDD" id="cd00105">
    <property type="entry name" value="KH-I"/>
    <property type="match status" value="1"/>
</dbReference>
<dbReference type="Gene3D" id="3.30.1370.10">
    <property type="entry name" value="K Homology domain, type 1"/>
    <property type="match status" value="1"/>
</dbReference>
<dbReference type="EMBL" id="CM035434">
    <property type="protein sequence ID" value="KAH7291381.1"/>
    <property type="molecule type" value="Genomic_DNA"/>
</dbReference>
<dbReference type="Pfam" id="PF02037">
    <property type="entry name" value="SAP"/>
    <property type="match status" value="2"/>
</dbReference>
<dbReference type="EMBL" id="CM035434">
    <property type="protein sequence ID" value="KAH7291378.1"/>
    <property type="molecule type" value="Genomic_DNA"/>
</dbReference>
<dbReference type="InterPro" id="IPR036361">
    <property type="entry name" value="SAP_dom_sf"/>
</dbReference>
<feature type="compositionally biased region" description="Acidic residues" evidence="6">
    <location>
        <begin position="36"/>
        <end position="45"/>
    </location>
</feature>
<dbReference type="SUPFAM" id="SSF68906">
    <property type="entry name" value="SAP domain"/>
    <property type="match status" value="2"/>
</dbReference>
<name>A0A8T2R6M9_CERRI</name>